<proteinExistence type="predicted"/>
<organism evidence="3 4">
    <name type="scientific">Trametes cubensis</name>
    <dbReference type="NCBI Taxonomy" id="1111947"/>
    <lineage>
        <taxon>Eukaryota</taxon>
        <taxon>Fungi</taxon>
        <taxon>Dikarya</taxon>
        <taxon>Basidiomycota</taxon>
        <taxon>Agaricomycotina</taxon>
        <taxon>Agaricomycetes</taxon>
        <taxon>Polyporales</taxon>
        <taxon>Polyporaceae</taxon>
        <taxon>Trametes</taxon>
    </lineage>
</organism>
<dbReference type="InterPro" id="IPR011009">
    <property type="entry name" value="Kinase-like_dom_sf"/>
</dbReference>
<protein>
    <recommendedName>
        <fullName evidence="2">Fungal-type protein kinase domain-containing protein</fullName>
    </recommendedName>
</protein>
<dbReference type="PANTHER" id="PTHR38248">
    <property type="entry name" value="FUNK1 6"/>
    <property type="match status" value="1"/>
</dbReference>
<dbReference type="SUPFAM" id="SSF56112">
    <property type="entry name" value="Protein kinase-like (PK-like)"/>
    <property type="match status" value="1"/>
</dbReference>
<feature type="region of interest" description="Disordered" evidence="1">
    <location>
        <begin position="778"/>
        <end position="819"/>
    </location>
</feature>
<evidence type="ECO:0000313" key="4">
    <source>
        <dbReference type="Proteomes" id="UP001215151"/>
    </source>
</evidence>
<comment type="caution">
    <text evidence="3">The sequence shown here is derived from an EMBL/GenBank/DDBJ whole genome shotgun (WGS) entry which is preliminary data.</text>
</comment>
<gene>
    <name evidence="3" type="ORF">ONZ51_g8609</name>
</gene>
<dbReference type="PANTHER" id="PTHR38248:SF2">
    <property type="entry name" value="FUNK1 11"/>
    <property type="match status" value="1"/>
</dbReference>
<accession>A0AAD7X6E7</accession>
<sequence>MPNVDQSRGAELYVVLPFTLLFAPSYYHVATVDIWHCCEAPTRTTLSIYLPPHGLPDNTYNMPNARRGVYHVPMPIDDNHACTRDMNPSSGDARMRRHLRDSRSFTAGPMPVEQFIDCFLPQVPSERENEILSSRKAFRNVPSGAPTPAEIYKPLLEALNKSTKHKSHAPGLVFANASARSENPHEPGYMKPHICCYTASNGELVAQSPISSRADLGYAELFIEVKSDAYLDFFVDPPCDATAEELAAHEFVARHEPDRATQRVIRSFGQHIMYTTEILARQHRTFVLSITMAGSTARLCRWDRSGLIVSRSFDIRERPDLLCDFLARFACASNTERGHDETVEMATLEEETLFRETITKHVREQLGVEGDALAKAVSEHYEPGYVMAMHVNAVDMENPECAGNTERFLVSRPVTVPLYVYGKCTRGYWATQTGTGRVVFLKDTWRLPGDQEGTIINELNAAGVRNVPTIVAHGDVYAKSPPAQKTLTLGEVGYGLERMRGTQELLSATYDAFHAMRDASDKASRIHRDISVSNIILVQEVNGAPRKGYLIDWESSDKVDTDGLALERARTGTWRFMSIKILEYPEKGHTLQDDMESLLYVILYCSLLHLPHSMRNPDHLHRFIHKFFDDCSYGVGRLHGGDAKLVNTDDRTWTQRIKFNSQNIADWLETVMNYHSPPRHLRREWWDRWSNPEYLDTLWSAFMRRDLEKDDAVQNEVKKAHQRVRSVEDSRIPFIPPTRSYDKDDATFCLAKESQPVVPRKRLQVIAPTPLRRSERLRTQLMSPGPKPTQTVAPWRRSTLASGHSKGDSTRPKKRIRTH</sequence>
<evidence type="ECO:0000256" key="1">
    <source>
        <dbReference type="SAM" id="MobiDB-lite"/>
    </source>
</evidence>
<name>A0AAD7X6E7_9APHY</name>
<dbReference type="Gene3D" id="1.10.510.10">
    <property type="entry name" value="Transferase(Phosphotransferase) domain 1"/>
    <property type="match status" value="1"/>
</dbReference>
<dbReference type="Proteomes" id="UP001215151">
    <property type="component" value="Unassembled WGS sequence"/>
</dbReference>
<dbReference type="AlphaFoldDB" id="A0AAD7X6E7"/>
<keyword evidence="4" id="KW-1185">Reference proteome</keyword>
<evidence type="ECO:0000313" key="3">
    <source>
        <dbReference type="EMBL" id="KAJ8470019.1"/>
    </source>
</evidence>
<evidence type="ECO:0000259" key="2">
    <source>
        <dbReference type="Pfam" id="PF17667"/>
    </source>
</evidence>
<reference evidence="3" key="1">
    <citation type="submission" date="2022-11" db="EMBL/GenBank/DDBJ databases">
        <title>Genome Sequence of Cubamyces cubensis.</title>
        <authorList>
            <person name="Buettner E."/>
        </authorList>
    </citation>
    <scope>NUCLEOTIDE SEQUENCE</scope>
    <source>
        <strain evidence="3">MPL-01</strain>
    </source>
</reference>
<dbReference type="Pfam" id="PF17667">
    <property type="entry name" value="Pkinase_fungal"/>
    <property type="match status" value="2"/>
</dbReference>
<feature type="domain" description="Fungal-type protein kinase" evidence="2">
    <location>
        <begin position="267"/>
        <end position="478"/>
    </location>
</feature>
<dbReference type="EMBL" id="JAPEVG010000265">
    <property type="protein sequence ID" value="KAJ8470019.1"/>
    <property type="molecule type" value="Genomic_DNA"/>
</dbReference>
<dbReference type="InterPro" id="IPR040976">
    <property type="entry name" value="Pkinase_fungal"/>
</dbReference>
<feature type="domain" description="Fungal-type protein kinase" evidence="2">
    <location>
        <begin position="487"/>
        <end position="604"/>
    </location>
</feature>